<protein>
    <submittedName>
        <fullName evidence="1">Dihydrolipoyl dehydrogenase 2ic-like</fullName>
    </submittedName>
</protein>
<reference evidence="1" key="1">
    <citation type="submission" date="2018-02" db="EMBL/GenBank/DDBJ databases">
        <title>Rhizophora mucronata_Transcriptome.</title>
        <authorList>
            <person name="Meera S.P."/>
            <person name="Sreeshan A."/>
            <person name="Augustine A."/>
        </authorList>
    </citation>
    <scope>NUCLEOTIDE SEQUENCE</scope>
    <source>
        <tissue evidence="1">Leaf</tissue>
    </source>
</reference>
<accession>A0A2P2L8B7</accession>
<dbReference type="EMBL" id="GGEC01033737">
    <property type="protein sequence ID" value="MBX14221.1"/>
    <property type="molecule type" value="Transcribed_RNA"/>
</dbReference>
<dbReference type="AlphaFoldDB" id="A0A2P2L8B7"/>
<evidence type="ECO:0000313" key="1">
    <source>
        <dbReference type="EMBL" id="MBX14221.1"/>
    </source>
</evidence>
<organism evidence="1">
    <name type="scientific">Rhizophora mucronata</name>
    <name type="common">Asiatic mangrove</name>
    <dbReference type="NCBI Taxonomy" id="61149"/>
    <lineage>
        <taxon>Eukaryota</taxon>
        <taxon>Viridiplantae</taxon>
        <taxon>Streptophyta</taxon>
        <taxon>Embryophyta</taxon>
        <taxon>Tracheophyta</taxon>
        <taxon>Spermatophyta</taxon>
        <taxon>Magnoliopsida</taxon>
        <taxon>eudicotyledons</taxon>
        <taxon>Gunneridae</taxon>
        <taxon>Pentapetalae</taxon>
        <taxon>rosids</taxon>
        <taxon>fabids</taxon>
        <taxon>Malpighiales</taxon>
        <taxon>Rhizophoraceae</taxon>
        <taxon>Rhizophora</taxon>
    </lineage>
</organism>
<sequence>MQISRRAVFMIYDISFCAFNLCLELWTHSIVNIL</sequence>
<name>A0A2P2L8B7_RHIMU</name>
<proteinExistence type="predicted"/>